<keyword evidence="1" id="KW-1015">Disulfide bond</keyword>
<dbReference type="OrthoDB" id="5865240at2759"/>
<evidence type="ECO:0000259" key="2">
    <source>
        <dbReference type="PROSITE" id="PS50041"/>
    </source>
</evidence>
<dbReference type="SUPFAM" id="SSF56436">
    <property type="entry name" value="C-type lectin-like"/>
    <property type="match status" value="3"/>
</dbReference>
<reference evidence="3" key="1">
    <citation type="submission" date="2013-11" db="EMBL/GenBank/DDBJ databases">
        <authorList>
            <person name="Sternberg P."/>
            <person name="Dillman A."/>
            <person name="Macchietto M."/>
        </authorList>
    </citation>
    <scope>NUCLEOTIDE SEQUENCE</scope>
    <source>
        <strain evidence="3">ALL</strain>
    </source>
</reference>
<organism evidence="3">
    <name type="scientific">Steinernema carpocapsae</name>
    <name type="common">Entomopathogenic nematode</name>
    <dbReference type="NCBI Taxonomy" id="34508"/>
    <lineage>
        <taxon>Eukaryota</taxon>
        <taxon>Metazoa</taxon>
        <taxon>Ecdysozoa</taxon>
        <taxon>Nematoda</taxon>
        <taxon>Chromadorea</taxon>
        <taxon>Rhabditida</taxon>
        <taxon>Tylenchina</taxon>
        <taxon>Panagrolaimomorpha</taxon>
        <taxon>Strongyloidoidea</taxon>
        <taxon>Steinernematidae</taxon>
        <taxon>Steinernema</taxon>
    </lineage>
</organism>
<feature type="domain" description="C-type lectin" evidence="2">
    <location>
        <begin position="290"/>
        <end position="397"/>
    </location>
</feature>
<dbReference type="AlphaFoldDB" id="A0A4V6A323"/>
<evidence type="ECO:0000313" key="3">
    <source>
        <dbReference type="EMBL" id="TKR81415.1"/>
    </source>
</evidence>
<dbReference type="Gene3D" id="3.10.100.10">
    <property type="entry name" value="Mannose-Binding Protein A, subunit A"/>
    <property type="match status" value="3"/>
</dbReference>
<feature type="domain" description="C-type lectin" evidence="2">
    <location>
        <begin position="131"/>
        <end position="247"/>
    </location>
</feature>
<dbReference type="InterPro" id="IPR016186">
    <property type="entry name" value="C-type_lectin-like/link_sf"/>
</dbReference>
<evidence type="ECO:0000256" key="1">
    <source>
        <dbReference type="ARBA" id="ARBA00023157"/>
    </source>
</evidence>
<gene>
    <name evidence="3" type="ORF">L596_015285</name>
</gene>
<dbReference type="InterPro" id="IPR050976">
    <property type="entry name" value="Snaclec"/>
</dbReference>
<reference evidence="3" key="2">
    <citation type="journal article" date="2015" name="Genome Biol.">
        <title>Comparative genomics of Steinernema reveals deeply conserved gene regulatory networks.</title>
        <authorList>
            <person name="Dillman A.R."/>
            <person name="Macchietto M."/>
            <person name="Porter C.F."/>
            <person name="Rogers A."/>
            <person name="Williams B."/>
            <person name="Antoshechkin I."/>
            <person name="Lee M.M."/>
            <person name="Goodwin Z."/>
            <person name="Lu X."/>
            <person name="Lewis E.E."/>
            <person name="Goodrich-Blair H."/>
            <person name="Stock S.P."/>
            <person name="Adams B.J."/>
            <person name="Sternberg P.W."/>
            <person name="Mortazavi A."/>
        </authorList>
    </citation>
    <scope>NUCLEOTIDE SEQUENCE [LARGE SCALE GENOMIC DNA]</scope>
    <source>
        <strain evidence="3">ALL</strain>
    </source>
</reference>
<dbReference type="CDD" id="cd00037">
    <property type="entry name" value="CLECT"/>
    <property type="match status" value="3"/>
</dbReference>
<dbReference type="InterPro" id="IPR001304">
    <property type="entry name" value="C-type_lectin-like"/>
</dbReference>
<dbReference type="PROSITE" id="PS50041">
    <property type="entry name" value="C_TYPE_LECTIN_2"/>
    <property type="match status" value="2"/>
</dbReference>
<dbReference type="PANTHER" id="PTHR22991">
    <property type="entry name" value="PROTEIN CBG13490"/>
    <property type="match status" value="1"/>
</dbReference>
<dbReference type="STRING" id="34508.A0A4V6A323"/>
<dbReference type="SMART" id="SM00034">
    <property type="entry name" value="CLECT"/>
    <property type="match status" value="2"/>
</dbReference>
<proteinExistence type="predicted"/>
<dbReference type="Pfam" id="PF00059">
    <property type="entry name" value="Lectin_C"/>
    <property type="match status" value="2"/>
</dbReference>
<sequence length="398" mass="42901">MADTLDFDQAEATCNYVGGHLASIHSAGEAVFINFSFEPEEAFLGGIFIDETDKCWTDGTTMADNIVPGGLSTVPYCLIVTPKLFNCSPTTTTTTTTTTAAPTTTLPPEIDCPYRPIGTPISTGSLTWKPYGLNEFAFVQNAAKFADAEATCVKLGGHLASEHDQSQLIYLGLLLPPLPYQPREFYVGGIQSRAGNKCWTDGSNFDFTANINSVVPQPFCFLQYESGILNFKWNGVHCDEPHSFVCSRPQASVTTTLPPVTPTGPPSQLTCPFKSTQTPIPTAEPVWKTVLGKKYAFLPGPLKFTDAVASCAYLGGNLASIHSVLQSGYLAALVPLSSTAWIGGLSPGQDRYCWSDGSSWNYDQIYVPNLNPHCVQLSLVNAWSTINCANVAGYICEK</sequence>
<accession>A0A4V6A323</accession>
<dbReference type="PANTHER" id="PTHR22991:SF40">
    <property type="entry name" value="PROTEIN CBG13490"/>
    <property type="match status" value="1"/>
</dbReference>
<name>A0A4V6A323_STECR</name>
<dbReference type="InterPro" id="IPR016187">
    <property type="entry name" value="CTDL_fold"/>
</dbReference>
<comment type="caution">
    <text evidence="3">The sequence shown here is derived from an EMBL/GenBank/DDBJ whole genome shotgun (WGS) entry which is preliminary data.</text>
</comment>
<dbReference type="EMBL" id="AZBU02000004">
    <property type="protein sequence ID" value="TKR81415.1"/>
    <property type="molecule type" value="Genomic_DNA"/>
</dbReference>
<protein>
    <recommendedName>
        <fullName evidence="2">C-type lectin domain-containing protein</fullName>
    </recommendedName>
</protein>
<reference evidence="3" key="3">
    <citation type="journal article" date="2019" name="G3 (Bethesda)">
        <title>Hybrid Assembly of the Genome of the Entomopathogenic Nematode Steinernema carpocapsae Identifies the X-Chromosome.</title>
        <authorList>
            <person name="Serra L."/>
            <person name="Macchietto M."/>
            <person name="Macias-Munoz A."/>
            <person name="McGill C.J."/>
            <person name="Rodriguez I.M."/>
            <person name="Rodriguez B."/>
            <person name="Murad R."/>
            <person name="Mortazavi A."/>
        </authorList>
    </citation>
    <scope>NUCLEOTIDE SEQUENCE</scope>
    <source>
        <strain evidence="3">ALL</strain>
    </source>
</reference>